<feature type="compositionally biased region" description="Basic and acidic residues" evidence="18">
    <location>
        <begin position="306"/>
        <end position="347"/>
    </location>
</feature>
<dbReference type="PANTHER" id="PTHR42648">
    <property type="entry name" value="TRANSPOSASE, PUTATIVE-RELATED"/>
    <property type="match status" value="1"/>
</dbReference>
<keyword evidence="8" id="KW-0255">Endonuclease</keyword>
<evidence type="ECO:0000259" key="19">
    <source>
        <dbReference type="PROSITE" id="PS50994"/>
    </source>
</evidence>
<feature type="region of interest" description="Disordered" evidence="18">
    <location>
        <begin position="247"/>
        <end position="282"/>
    </location>
</feature>
<evidence type="ECO:0000256" key="1">
    <source>
        <dbReference type="ARBA" id="ARBA00002180"/>
    </source>
</evidence>
<keyword evidence="7" id="KW-0064">Aspartyl protease</keyword>
<dbReference type="Proteomes" id="UP000554482">
    <property type="component" value="Unassembled WGS sequence"/>
</dbReference>
<dbReference type="GO" id="GO:0003964">
    <property type="term" value="F:RNA-directed DNA polymerase activity"/>
    <property type="evidence" value="ECO:0007669"/>
    <property type="project" value="UniProtKB-KW"/>
</dbReference>
<comment type="caution">
    <text evidence="20">The sequence shown here is derived from an EMBL/GenBank/DDBJ whole genome shotgun (WGS) entry which is preliminary data.</text>
</comment>
<feature type="region of interest" description="Disordered" evidence="18">
    <location>
        <begin position="43"/>
        <end position="70"/>
    </location>
</feature>
<dbReference type="InterPro" id="IPR013103">
    <property type="entry name" value="RVT_2"/>
</dbReference>
<evidence type="ECO:0000256" key="2">
    <source>
        <dbReference type="ARBA" id="ARBA00022612"/>
    </source>
</evidence>
<evidence type="ECO:0000256" key="10">
    <source>
        <dbReference type="ARBA" id="ARBA00022840"/>
    </source>
</evidence>
<dbReference type="InterPro" id="IPR043502">
    <property type="entry name" value="DNA/RNA_pol_sf"/>
</dbReference>
<evidence type="ECO:0000256" key="12">
    <source>
        <dbReference type="ARBA" id="ARBA00022908"/>
    </source>
</evidence>
<feature type="non-terminal residue" evidence="20">
    <location>
        <position position="1552"/>
    </location>
</feature>
<dbReference type="InterPro" id="IPR054722">
    <property type="entry name" value="PolX-like_BBD"/>
</dbReference>
<evidence type="ECO:0000256" key="18">
    <source>
        <dbReference type="SAM" id="MobiDB-lite"/>
    </source>
</evidence>
<dbReference type="InterPro" id="IPR057670">
    <property type="entry name" value="SH3_retrovirus"/>
</dbReference>
<dbReference type="GO" id="GO:0006310">
    <property type="term" value="P:DNA recombination"/>
    <property type="evidence" value="ECO:0007669"/>
    <property type="project" value="UniProtKB-KW"/>
</dbReference>
<name>A0A7J6VQ44_THATH</name>
<evidence type="ECO:0000256" key="5">
    <source>
        <dbReference type="ARBA" id="ARBA00022723"/>
    </source>
</evidence>
<proteinExistence type="predicted"/>
<dbReference type="OrthoDB" id="1645289at2759"/>
<dbReference type="InterPro" id="IPR001584">
    <property type="entry name" value="Integrase_cat-core"/>
</dbReference>
<keyword evidence="2" id="KW-1188">Viral release from host cell</keyword>
<evidence type="ECO:0000313" key="21">
    <source>
        <dbReference type="Proteomes" id="UP000554482"/>
    </source>
</evidence>
<feature type="compositionally biased region" description="Polar residues" evidence="18">
    <location>
        <begin position="348"/>
        <end position="358"/>
    </location>
</feature>
<dbReference type="GO" id="GO:0046872">
    <property type="term" value="F:metal ion binding"/>
    <property type="evidence" value="ECO:0007669"/>
    <property type="project" value="UniProtKB-KW"/>
</dbReference>
<evidence type="ECO:0000256" key="13">
    <source>
        <dbReference type="ARBA" id="ARBA00022918"/>
    </source>
</evidence>
<accession>A0A7J6VQ44</accession>
<dbReference type="GO" id="GO:0003676">
    <property type="term" value="F:nucleic acid binding"/>
    <property type="evidence" value="ECO:0007669"/>
    <property type="project" value="InterPro"/>
</dbReference>
<keyword evidence="11" id="KW-0460">Magnesium</keyword>
<dbReference type="GO" id="GO:0004519">
    <property type="term" value="F:endonuclease activity"/>
    <property type="evidence" value="ECO:0007669"/>
    <property type="project" value="UniProtKB-KW"/>
</dbReference>
<keyword evidence="15" id="KW-0917">Virion maturation</keyword>
<evidence type="ECO:0000256" key="4">
    <source>
        <dbReference type="ARBA" id="ARBA00022722"/>
    </source>
</evidence>
<evidence type="ECO:0000313" key="20">
    <source>
        <dbReference type="EMBL" id="KAF5186325.1"/>
    </source>
</evidence>
<dbReference type="PANTHER" id="PTHR42648:SF11">
    <property type="entry name" value="TRANSPOSON TY4-P GAG-POL POLYPROTEIN"/>
    <property type="match status" value="1"/>
</dbReference>
<dbReference type="GO" id="GO:0006508">
    <property type="term" value="P:proteolysis"/>
    <property type="evidence" value="ECO:0007669"/>
    <property type="project" value="UniProtKB-KW"/>
</dbReference>
<keyword evidence="12" id="KW-0229">DNA integration</keyword>
<keyword evidence="14" id="KW-0548">Nucleotidyltransferase</keyword>
<keyword evidence="5" id="KW-0479">Metal-binding</keyword>
<feature type="compositionally biased region" description="Basic and acidic residues" evidence="18">
    <location>
        <begin position="43"/>
        <end position="64"/>
    </location>
</feature>
<dbReference type="SUPFAM" id="SSF53098">
    <property type="entry name" value="Ribonuclease H-like"/>
    <property type="match status" value="1"/>
</dbReference>
<dbReference type="SUPFAM" id="SSF56672">
    <property type="entry name" value="DNA/RNA polymerases"/>
    <property type="match status" value="1"/>
</dbReference>
<dbReference type="PROSITE" id="PS50994">
    <property type="entry name" value="INTEGRASE"/>
    <property type="match status" value="1"/>
</dbReference>
<gene>
    <name evidence="20" type="ORF">FRX31_024087</name>
</gene>
<evidence type="ECO:0000256" key="8">
    <source>
        <dbReference type="ARBA" id="ARBA00022759"/>
    </source>
</evidence>
<feature type="domain" description="Integrase catalytic" evidence="19">
    <location>
        <begin position="620"/>
        <end position="785"/>
    </location>
</feature>
<evidence type="ECO:0000256" key="6">
    <source>
        <dbReference type="ARBA" id="ARBA00022741"/>
    </source>
</evidence>
<evidence type="ECO:0000256" key="14">
    <source>
        <dbReference type="ARBA" id="ARBA00022932"/>
    </source>
</evidence>
<keyword evidence="13" id="KW-0695">RNA-directed DNA polymerase</keyword>
<keyword evidence="16" id="KW-0233">DNA recombination</keyword>
<dbReference type="EMBL" id="JABWDY010029456">
    <property type="protein sequence ID" value="KAF5186325.1"/>
    <property type="molecule type" value="Genomic_DNA"/>
</dbReference>
<feature type="region of interest" description="Disordered" evidence="18">
    <location>
        <begin position="304"/>
        <end position="363"/>
    </location>
</feature>
<feature type="region of interest" description="Disordered" evidence="18">
    <location>
        <begin position="894"/>
        <end position="948"/>
    </location>
</feature>
<evidence type="ECO:0000256" key="7">
    <source>
        <dbReference type="ARBA" id="ARBA00022750"/>
    </source>
</evidence>
<dbReference type="GO" id="GO:0004190">
    <property type="term" value="F:aspartic-type endopeptidase activity"/>
    <property type="evidence" value="ECO:0007669"/>
    <property type="project" value="UniProtKB-KW"/>
</dbReference>
<keyword evidence="14" id="KW-0239">DNA-directed DNA polymerase</keyword>
<dbReference type="Pfam" id="PF25597">
    <property type="entry name" value="SH3_retrovirus"/>
    <property type="match status" value="1"/>
</dbReference>
<feature type="region of interest" description="Disordered" evidence="18">
    <location>
        <begin position="961"/>
        <end position="987"/>
    </location>
</feature>
<dbReference type="InterPro" id="IPR036397">
    <property type="entry name" value="RNaseH_sf"/>
</dbReference>
<dbReference type="GO" id="GO:0005524">
    <property type="term" value="F:ATP binding"/>
    <property type="evidence" value="ECO:0007669"/>
    <property type="project" value="UniProtKB-KW"/>
</dbReference>
<dbReference type="Pfam" id="PF22936">
    <property type="entry name" value="Pol_BBD"/>
    <property type="match status" value="1"/>
</dbReference>
<feature type="compositionally biased region" description="Basic and acidic residues" evidence="18">
    <location>
        <begin position="904"/>
        <end position="917"/>
    </location>
</feature>
<dbReference type="GO" id="GO:0003887">
    <property type="term" value="F:DNA-directed DNA polymerase activity"/>
    <property type="evidence" value="ECO:0007669"/>
    <property type="project" value="UniProtKB-KW"/>
</dbReference>
<evidence type="ECO:0000256" key="15">
    <source>
        <dbReference type="ARBA" id="ARBA00023113"/>
    </source>
</evidence>
<dbReference type="Pfam" id="PF07727">
    <property type="entry name" value="RVT_2"/>
    <property type="match status" value="1"/>
</dbReference>
<keyword evidence="9" id="KW-0378">Hydrolase</keyword>
<protein>
    <submittedName>
        <fullName evidence="20">Transposon ty1-gr2 gag-pol polyprotein</fullName>
    </submittedName>
</protein>
<keyword evidence="4" id="KW-0540">Nuclease</keyword>
<dbReference type="Gene3D" id="3.30.420.10">
    <property type="entry name" value="Ribonuclease H-like superfamily/Ribonuclease H"/>
    <property type="match status" value="1"/>
</dbReference>
<dbReference type="InterPro" id="IPR039537">
    <property type="entry name" value="Retrotran_Ty1/copia-like"/>
</dbReference>
<keyword evidence="10" id="KW-0067">ATP-binding</keyword>
<sequence>MSSISRASVILHHNEDWEPWIELIKTSALKYDVWKYVDPDSKNEDIPSLTEPKRPSPSDIKAPKEGSQTTLFAELDASEKEEYSYLKDMYNRDVRRYERQCEALGDLRIKVQESIHVSIMTYTHGCDSVRQMLVNLANTFAPNDENYKQELEEKWANLQKRWTKGRNVEEWVHEWEVVYYKMAKLKLAEVQGMKPVRNFLSVVSSLDQGFADMYNMDISKGTIIDFPTIIKVFKSYRRTSANMLKSQPQHGAFPTLSGFNERGEQSASPELPQSNPNKAKADKCPCGNHHFRHRPNTCWYVIPSSRPKDWKPDPEKSKKVTQKIDTDPTFRNKVEEWRKNWKPKKDNQSSNSSLNTRPDSPPVVAMATSSRMSAFTISSQVNSLPESYFQVSESVVKPIYDLQKSWILDSGATLHVCNDKAKLEDFKPSSSDVLWAGDTVIPIIGYGSATVKVKSPKYSDGRPLKLVNVACVPNLHTSVVSLRLLIAAGIHWDTRNSMLTYNDKHYADTPILYNQWVLQFEPISHIDPRVFTADVSNAKASEEGYKKTVHGNSSKAQKIQRGTYDDWHVRMGHLNDAAMKKLHLVTKGCEITTNKPERPVCEGCRMINSKRIISRNPRTRATRPFWRVSWDLIQMNQGSEGEVYVMHFLCDFTRMHFVYILPNKLQDTLLNTFITFSQYVKRRWGFIIVVWKGDGEKSLGTKWLVWINGHGYEVETSSPHTQDQNGDAERSGGVLQIRGAELLNIFGLPDSLWKEVFPTAGYLLNRSPLRSLGFKTPLGFLKEYIGEPSPEPSIAHLQPYGCKAFAHIKNRPKLSKLTPRAEIGYLVGYDSTNIFRIWIPSRKIVISTRDVTFDPSQGYSPNQKIQVSNEIIETIKVPDLEVESLQERMEIEQEWESRQVTGDNQDKQLEITSHKEIEAEEESDEDGKVELRDNHSKQSSSTSNSEKRLVGWKGYVEKVSADDGEPTQEIHGDPNDPRNIIQGKRKRSSKVQFHMEVHENLNIQAAFHAAFFQGTRHMKSRIHEKDLPPPPENWYQVLKHPHREGFAAAARLEFDTLKRQETFREIPENEANTKPIPVKWVFTYKIDDNGFLLKYKARMVIRGDLQIPSEKDTYAATLAIRMCRAVLSIVAYFDLEANQFDVTNAFPHADLDEDDEINIQYPDGFKVPGSMLRVMKALYGLSVSPRLWYNHLVKTLSDLGFKQVPESGCVFCSCKIIVCFYVDDIAAFYHMRNKDAFNDFKRSLFETYTVKDIGELKWFLGLRIVRDRAQRKLWLLQDSYIEKVARKFARIDNQGYLREAACSTPMSMEEIKPWDGTATDYQIHEYQRRIGSLTYASVVSRPDIAKSTQKLAEVQMNPSPAHFEAANRVIDYLYNTRFLALEYGMSIEEGPVFIAASDASFGDNVPGRTSSEAGLFKLFGGVIDYHAKKQRTVTTSSTESELLALSHLCAWLKFWDRFFRNLTLDVEQDLTVWCDNLQTVRLMLKDSPKLVTKLRHVDIHQHWLRQECQNGTIKLEWIETSEMPADGLTKCLSSQRHQVFLKQLNMVDIKSR</sequence>
<comment type="function">
    <text evidence="1">The aspartyl protease (PR) mediates the proteolytic cleavages of the Gag and Gag-Pol polyproteins after assembly of the VLP.</text>
</comment>
<evidence type="ECO:0000256" key="11">
    <source>
        <dbReference type="ARBA" id="ARBA00022842"/>
    </source>
</evidence>
<evidence type="ECO:0000256" key="16">
    <source>
        <dbReference type="ARBA" id="ARBA00023172"/>
    </source>
</evidence>
<organism evidence="20 21">
    <name type="scientific">Thalictrum thalictroides</name>
    <name type="common">Rue-anemone</name>
    <name type="synonym">Anemone thalictroides</name>
    <dbReference type="NCBI Taxonomy" id="46969"/>
    <lineage>
        <taxon>Eukaryota</taxon>
        <taxon>Viridiplantae</taxon>
        <taxon>Streptophyta</taxon>
        <taxon>Embryophyta</taxon>
        <taxon>Tracheophyta</taxon>
        <taxon>Spermatophyta</taxon>
        <taxon>Magnoliopsida</taxon>
        <taxon>Ranunculales</taxon>
        <taxon>Ranunculaceae</taxon>
        <taxon>Thalictroideae</taxon>
        <taxon>Thalictrum</taxon>
    </lineage>
</organism>
<keyword evidence="14" id="KW-0808">Transferase</keyword>
<evidence type="ECO:0000256" key="9">
    <source>
        <dbReference type="ARBA" id="ARBA00022801"/>
    </source>
</evidence>
<dbReference type="GO" id="GO:0015074">
    <property type="term" value="P:DNA integration"/>
    <property type="evidence" value="ECO:0007669"/>
    <property type="project" value="UniProtKB-KW"/>
</dbReference>
<keyword evidence="6" id="KW-0547">Nucleotide-binding</keyword>
<keyword evidence="21" id="KW-1185">Reference proteome</keyword>
<dbReference type="CDD" id="cd09272">
    <property type="entry name" value="RNase_HI_RT_Ty1"/>
    <property type="match status" value="1"/>
</dbReference>
<feature type="compositionally biased region" description="Basic and acidic residues" evidence="18">
    <location>
        <begin position="926"/>
        <end position="936"/>
    </location>
</feature>
<evidence type="ECO:0000256" key="17">
    <source>
        <dbReference type="ARBA" id="ARBA00023268"/>
    </source>
</evidence>
<evidence type="ECO:0000256" key="3">
    <source>
        <dbReference type="ARBA" id="ARBA00022670"/>
    </source>
</evidence>
<feature type="compositionally biased region" description="Polar residues" evidence="18">
    <location>
        <begin position="265"/>
        <end position="277"/>
    </location>
</feature>
<keyword evidence="3" id="KW-0645">Protease</keyword>
<dbReference type="InterPro" id="IPR012337">
    <property type="entry name" value="RNaseH-like_sf"/>
</dbReference>
<reference evidence="20 21" key="1">
    <citation type="submission" date="2020-06" db="EMBL/GenBank/DDBJ databases">
        <title>Transcriptomic and genomic resources for Thalictrum thalictroides and T. hernandezii: Facilitating candidate gene discovery in an emerging model plant lineage.</title>
        <authorList>
            <person name="Arias T."/>
            <person name="Riano-Pachon D.M."/>
            <person name="Di Stilio V.S."/>
        </authorList>
    </citation>
    <scope>NUCLEOTIDE SEQUENCE [LARGE SCALE GENOMIC DNA]</scope>
    <source>
        <strain evidence="21">cv. WT478/WT964</strain>
        <tissue evidence="20">Leaves</tissue>
    </source>
</reference>
<keyword evidence="17" id="KW-0511">Multifunctional enzyme</keyword>